<reference evidence="5" key="2">
    <citation type="submission" date="2021-01" db="EMBL/GenBank/DDBJ databases">
        <authorList>
            <person name="Schikora-Tamarit M.A."/>
        </authorList>
    </citation>
    <scope>NUCLEOTIDE SEQUENCE</scope>
    <source>
        <strain evidence="5">CBS6341</strain>
    </source>
</reference>
<dbReference type="Pfam" id="PF02112">
    <property type="entry name" value="PDEase_II"/>
    <property type="match status" value="1"/>
</dbReference>
<dbReference type="PRINTS" id="PR00388">
    <property type="entry name" value="PDIESTERASE2"/>
</dbReference>
<evidence type="ECO:0000313" key="6">
    <source>
        <dbReference type="Proteomes" id="UP000769528"/>
    </source>
</evidence>
<evidence type="ECO:0000256" key="4">
    <source>
        <dbReference type="PIRNR" id="PIRNR000962"/>
    </source>
</evidence>
<dbReference type="InterPro" id="IPR036866">
    <property type="entry name" value="RibonucZ/Hydroxyglut_hydro"/>
</dbReference>
<dbReference type="GO" id="GO:0004115">
    <property type="term" value="F:3',5'-cyclic-AMP phosphodiesterase activity"/>
    <property type="evidence" value="ECO:0007669"/>
    <property type="project" value="UniProtKB-UniRule"/>
</dbReference>
<dbReference type="InterPro" id="IPR024225">
    <property type="entry name" value="cAMP-PdiesteraseII_CS"/>
</dbReference>
<dbReference type="GO" id="GO:0006198">
    <property type="term" value="P:cAMP catabolic process"/>
    <property type="evidence" value="ECO:0007669"/>
    <property type="project" value="UniProtKB-UniRule"/>
</dbReference>
<dbReference type="AlphaFoldDB" id="A0A9P8TIB9"/>
<reference evidence="5" key="1">
    <citation type="journal article" date="2021" name="Open Biol.">
        <title>Shared evolutionary footprints suggest mitochondrial oxidative damage underlies multiple complex I losses in fungi.</title>
        <authorList>
            <person name="Schikora-Tamarit M.A."/>
            <person name="Marcet-Houben M."/>
            <person name="Nosek J."/>
            <person name="Gabaldon T."/>
        </authorList>
    </citation>
    <scope>NUCLEOTIDE SEQUENCE</scope>
    <source>
        <strain evidence="5">CBS6341</strain>
    </source>
</reference>
<dbReference type="OrthoDB" id="258495at2759"/>
<dbReference type="GO" id="GO:1902660">
    <property type="term" value="P:negative regulation of glucose mediated signaling pathway"/>
    <property type="evidence" value="ECO:0007669"/>
    <property type="project" value="TreeGrafter"/>
</dbReference>
<dbReference type="PANTHER" id="PTHR28283">
    <property type="entry name" value="3',5'-CYCLIC-NUCLEOTIDE PHOSPHODIESTERASE 1"/>
    <property type="match status" value="1"/>
</dbReference>
<dbReference type="PANTHER" id="PTHR28283:SF1">
    <property type="entry name" value="3',5'-CYCLIC-NUCLEOTIDE PHOSPHODIESTERASE 1"/>
    <property type="match status" value="1"/>
</dbReference>
<dbReference type="InterPro" id="IPR000396">
    <property type="entry name" value="Pdiesterase2"/>
</dbReference>
<evidence type="ECO:0000313" key="5">
    <source>
        <dbReference type="EMBL" id="KAH3679446.1"/>
    </source>
</evidence>
<accession>A0A9P8TIB9</accession>
<keyword evidence="6" id="KW-1185">Reference proteome</keyword>
<dbReference type="GO" id="GO:0047555">
    <property type="term" value="F:3',5'-cyclic-GMP phosphodiesterase activity"/>
    <property type="evidence" value="ECO:0007669"/>
    <property type="project" value="TreeGrafter"/>
</dbReference>
<dbReference type="SUPFAM" id="SSF56281">
    <property type="entry name" value="Metallo-hydrolase/oxidoreductase"/>
    <property type="match status" value="1"/>
</dbReference>
<organism evidence="5 6">
    <name type="scientific">Wickerhamomyces mucosus</name>
    <dbReference type="NCBI Taxonomy" id="1378264"/>
    <lineage>
        <taxon>Eukaryota</taxon>
        <taxon>Fungi</taxon>
        <taxon>Dikarya</taxon>
        <taxon>Ascomycota</taxon>
        <taxon>Saccharomycotina</taxon>
        <taxon>Saccharomycetes</taxon>
        <taxon>Phaffomycetales</taxon>
        <taxon>Wickerhamomycetaceae</taxon>
        <taxon>Wickerhamomyces</taxon>
    </lineage>
</organism>
<dbReference type="EMBL" id="JAEUBF010000310">
    <property type="protein sequence ID" value="KAH3679446.1"/>
    <property type="molecule type" value="Genomic_DNA"/>
</dbReference>
<dbReference type="Gene3D" id="3.60.15.10">
    <property type="entry name" value="Ribonuclease Z/Hydroxyacylglutathione hydrolase-like"/>
    <property type="match status" value="1"/>
</dbReference>
<dbReference type="PROSITE" id="PS00607">
    <property type="entry name" value="PDEASE_II"/>
    <property type="match status" value="1"/>
</dbReference>
<evidence type="ECO:0000256" key="3">
    <source>
        <dbReference type="ARBA" id="ARBA00025762"/>
    </source>
</evidence>
<protein>
    <recommendedName>
        <fullName evidence="7">3',5'-cyclic-nucleotide phosphodiesterase</fullName>
    </recommendedName>
</protein>
<evidence type="ECO:0008006" key="7">
    <source>
        <dbReference type="Google" id="ProtNLM"/>
    </source>
</evidence>
<comment type="similarity">
    <text evidence="3 4">Belongs to the cyclic nucleotide phosphodiesterase class-II family.</text>
</comment>
<sequence>MEQNFEITVLGAAGGPLDGFTSCYMVKPSDIHYETLLESNMTDYIVVVDAGTGLGKLIEIINDEMNNNRISMAQRFLNNYADTFTIDIFNKSSNPSLIVKKTLGFTNSHKSPITLSFELLNIINTFLITHSHLDHITGLVLNSPAYGAFSSKKVYALPETINSLKSYIFNDVIWPNLLTPKTGEFLKLIELKVQKLFNLNQCYDVIPFEISHGLKNDDEKYHSTSFLLRDKRKSKYLLVFGDIESDECSMEAINLKIWTNIAPLIIHGTLKTIVIECSSPNVPPDEPLYGHLTPIELFGELTRLSNIVRDLQPSIAEGKPSLEGINILISHVKDRNSLVDPKKQILEELNSLNERSGLKLNFVIILPGQSYVVP</sequence>
<keyword evidence="2 4" id="KW-0114">cAMP</keyword>
<dbReference type="CDD" id="cd07735">
    <property type="entry name" value="class_II_PDE_MBL-fold"/>
    <property type="match status" value="1"/>
</dbReference>
<evidence type="ECO:0000256" key="2">
    <source>
        <dbReference type="ARBA" id="ARBA00023149"/>
    </source>
</evidence>
<proteinExistence type="inferred from homology"/>
<name>A0A9P8TIB9_9ASCO</name>
<gene>
    <name evidence="5" type="ORF">WICMUC_000991</name>
</gene>
<keyword evidence="1 4" id="KW-0378">Hydrolase</keyword>
<dbReference type="Proteomes" id="UP000769528">
    <property type="component" value="Unassembled WGS sequence"/>
</dbReference>
<evidence type="ECO:0000256" key="1">
    <source>
        <dbReference type="ARBA" id="ARBA00022801"/>
    </source>
</evidence>
<comment type="caution">
    <text evidence="5">The sequence shown here is derived from an EMBL/GenBank/DDBJ whole genome shotgun (WGS) entry which is preliminary data.</text>
</comment>
<dbReference type="PIRSF" id="PIRSF000962">
    <property type="entry name" value="Cyc_nuc_PDEase"/>
    <property type="match status" value="1"/>
</dbReference>